<feature type="region of interest" description="Disordered" evidence="1">
    <location>
        <begin position="242"/>
        <end position="300"/>
    </location>
</feature>
<dbReference type="AlphaFoldDB" id="A0A6A6C2P7"/>
<feature type="chain" id="PRO_5025435000" description="Mid2 domain-containing protein" evidence="3">
    <location>
        <begin position="24"/>
        <end position="352"/>
    </location>
</feature>
<evidence type="ECO:0000256" key="1">
    <source>
        <dbReference type="SAM" id="MobiDB-lite"/>
    </source>
</evidence>
<keyword evidence="2" id="KW-1133">Transmembrane helix</keyword>
<keyword evidence="2" id="KW-0812">Transmembrane</keyword>
<reference evidence="4" key="1">
    <citation type="journal article" date="2020" name="Stud. Mycol.">
        <title>101 Dothideomycetes genomes: a test case for predicting lifestyles and emergence of pathogens.</title>
        <authorList>
            <person name="Haridas S."/>
            <person name="Albert R."/>
            <person name="Binder M."/>
            <person name="Bloem J."/>
            <person name="Labutti K."/>
            <person name="Salamov A."/>
            <person name="Andreopoulos B."/>
            <person name="Baker S."/>
            <person name="Barry K."/>
            <person name="Bills G."/>
            <person name="Bluhm B."/>
            <person name="Cannon C."/>
            <person name="Castanera R."/>
            <person name="Culley D."/>
            <person name="Daum C."/>
            <person name="Ezra D."/>
            <person name="Gonzalez J."/>
            <person name="Henrissat B."/>
            <person name="Kuo A."/>
            <person name="Liang C."/>
            <person name="Lipzen A."/>
            <person name="Lutzoni F."/>
            <person name="Magnuson J."/>
            <person name="Mondo S."/>
            <person name="Nolan M."/>
            <person name="Ohm R."/>
            <person name="Pangilinan J."/>
            <person name="Park H.-J."/>
            <person name="Ramirez L."/>
            <person name="Alfaro M."/>
            <person name="Sun H."/>
            <person name="Tritt A."/>
            <person name="Yoshinaga Y."/>
            <person name="Zwiers L.-H."/>
            <person name="Turgeon B."/>
            <person name="Goodwin S."/>
            <person name="Spatafora J."/>
            <person name="Crous P."/>
            <person name="Grigoriev I."/>
        </authorList>
    </citation>
    <scope>NUCLEOTIDE SEQUENCE</scope>
    <source>
        <strain evidence="4">ATCC 36951</strain>
    </source>
</reference>
<keyword evidence="5" id="KW-1185">Reference proteome</keyword>
<evidence type="ECO:0000313" key="4">
    <source>
        <dbReference type="EMBL" id="KAF2159686.1"/>
    </source>
</evidence>
<accession>A0A6A6C2P7</accession>
<feature type="compositionally biased region" description="Polar residues" evidence="1">
    <location>
        <begin position="251"/>
        <end position="264"/>
    </location>
</feature>
<evidence type="ECO:0008006" key="6">
    <source>
        <dbReference type="Google" id="ProtNLM"/>
    </source>
</evidence>
<keyword evidence="2" id="KW-0472">Membrane</keyword>
<dbReference type="Proteomes" id="UP000799537">
    <property type="component" value="Unassembled WGS sequence"/>
</dbReference>
<keyword evidence="3" id="KW-0732">Signal</keyword>
<evidence type="ECO:0000256" key="2">
    <source>
        <dbReference type="SAM" id="Phobius"/>
    </source>
</evidence>
<proteinExistence type="predicted"/>
<dbReference type="RefSeq" id="XP_033660575.1">
    <property type="nucleotide sequence ID" value="XM_033814535.1"/>
</dbReference>
<feature type="transmembrane region" description="Helical" evidence="2">
    <location>
        <begin position="198"/>
        <end position="222"/>
    </location>
</feature>
<dbReference type="GeneID" id="54567807"/>
<evidence type="ECO:0000313" key="5">
    <source>
        <dbReference type="Proteomes" id="UP000799537"/>
    </source>
</evidence>
<dbReference type="EMBL" id="ML993634">
    <property type="protein sequence ID" value="KAF2159686.1"/>
    <property type="molecule type" value="Genomic_DNA"/>
</dbReference>
<dbReference type="OrthoDB" id="5215637at2759"/>
<organism evidence="4 5">
    <name type="scientific">Zasmidium cellare ATCC 36951</name>
    <dbReference type="NCBI Taxonomy" id="1080233"/>
    <lineage>
        <taxon>Eukaryota</taxon>
        <taxon>Fungi</taxon>
        <taxon>Dikarya</taxon>
        <taxon>Ascomycota</taxon>
        <taxon>Pezizomycotina</taxon>
        <taxon>Dothideomycetes</taxon>
        <taxon>Dothideomycetidae</taxon>
        <taxon>Mycosphaerellales</taxon>
        <taxon>Mycosphaerellaceae</taxon>
        <taxon>Zasmidium</taxon>
    </lineage>
</organism>
<sequence length="352" mass="38443">MSLPKRWSTLTFYLVAILTVSNTASPQDSRACYFRDGGPAQDYVQCPGANGTKTAACCYSAGWPHIDPCFSNGFCFSTEVGVVYRGACTDQDWGSTQCVQNCQNVNRGGTAMLSFCQDLNLCCTAVDDSENRDCCSNGKLGDNKLNWNDPTLTGHVNASMLYDVYDSRQAIAGAVTESTSNGTVPTDREDSNTVSEGAIIGVGVGLGVPLLIALATCIWLFLSLRKERAKDRDSQEAHSYIETKHAHRGNDTSPGPSQNESASRVASHDPTIATQVAPGNLHPSMNGYAPETKNSNTCGRRRRRLCNRPLLLSYLTSEPQSKYNLRWWRSFDMLSHFDTYGKSWESAGVRPA</sequence>
<evidence type="ECO:0000256" key="3">
    <source>
        <dbReference type="SAM" id="SignalP"/>
    </source>
</evidence>
<feature type="signal peptide" evidence="3">
    <location>
        <begin position="1"/>
        <end position="23"/>
    </location>
</feature>
<name>A0A6A6C2P7_ZASCE</name>
<gene>
    <name evidence="4" type="ORF">M409DRAFT_60612</name>
</gene>
<protein>
    <recommendedName>
        <fullName evidence="6">Mid2 domain-containing protein</fullName>
    </recommendedName>
</protein>